<comment type="pathway">
    <text evidence="1">Cell wall biogenesis; peptidoglycan biosynthesis.</text>
</comment>
<comment type="similarity">
    <text evidence="3">In the N-terminal section; belongs to the glycosyltransferase 51 family.</text>
</comment>
<dbReference type="PANTHER" id="PTHR32282">
    <property type="entry name" value="BINDING PROTEIN TRANSPEPTIDASE, PUTATIVE-RELATED"/>
    <property type="match status" value="1"/>
</dbReference>
<dbReference type="GO" id="GO:0008955">
    <property type="term" value="F:peptidoglycan glycosyltransferase activity"/>
    <property type="evidence" value="ECO:0007669"/>
    <property type="project" value="UniProtKB-EC"/>
</dbReference>
<dbReference type="EC" id="2.4.99.28" evidence="10"/>
<dbReference type="InterPro" id="IPR009647">
    <property type="entry name" value="PBP_C"/>
</dbReference>
<evidence type="ECO:0000256" key="9">
    <source>
        <dbReference type="ARBA" id="ARBA00023268"/>
    </source>
</evidence>
<dbReference type="GO" id="GO:0030288">
    <property type="term" value="C:outer membrane-bounded periplasmic space"/>
    <property type="evidence" value="ECO:0007669"/>
    <property type="project" value="TreeGrafter"/>
</dbReference>
<name>A0A6M8HE66_9PROT</name>
<dbReference type="SUPFAM" id="SSF56601">
    <property type="entry name" value="beta-lactamase/transpeptidase-like"/>
    <property type="match status" value="1"/>
</dbReference>
<evidence type="ECO:0000313" key="16">
    <source>
        <dbReference type="EMBL" id="QKE88710.1"/>
    </source>
</evidence>
<evidence type="ECO:0000313" key="17">
    <source>
        <dbReference type="Proteomes" id="UP000500767"/>
    </source>
</evidence>
<evidence type="ECO:0000256" key="11">
    <source>
        <dbReference type="ARBA" id="ARBA00049902"/>
    </source>
</evidence>
<evidence type="ECO:0000256" key="5">
    <source>
        <dbReference type="ARBA" id="ARBA00022670"/>
    </source>
</evidence>
<dbReference type="Gene3D" id="1.10.3810.10">
    <property type="entry name" value="Biosynthetic peptidoglycan transglycosylase-like"/>
    <property type="match status" value="1"/>
</dbReference>
<protein>
    <recommendedName>
        <fullName evidence="10">peptidoglycan glycosyltransferase</fullName>
        <ecNumber evidence="10">2.4.99.28</ecNumber>
    </recommendedName>
</protein>
<dbReference type="GO" id="GO:0009252">
    <property type="term" value="P:peptidoglycan biosynthetic process"/>
    <property type="evidence" value="ECO:0007669"/>
    <property type="project" value="UniProtKB-UniPathway"/>
</dbReference>
<evidence type="ECO:0000259" key="13">
    <source>
        <dbReference type="Pfam" id="PF00905"/>
    </source>
</evidence>
<dbReference type="InterPro" id="IPR012338">
    <property type="entry name" value="Beta-lactam/transpept-like"/>
</dbReference>
<evidence type="ECO:0000256" key="6">
    <source>
        <dbReference type="ARBA" id="ARBA00022676"/>
    </source>
</evidence>
<dbReference type="Gene3D" id="3.40.710.10">
    <property type="entry name" value="DD-peptidase/beta-lactamase superfamily"/>
    <property type="match status" value="1"/>
</dbReference>
<dbReference type="Pfam" id="PF06832">
    <property type="entry name" value="BiPBP_C"/>
    <property type="match status" value="1"/>
</dbReference>
<dbReference type="InterPro" id="IPR001460">
    <property type="entry name" value="PCN-bd_Tpept"/>
</dbReference>
<dbReference type="Proteomes" id="UP000500767">
    <property type="component" value="Chromosome"/>
</dbReference>
<dbReference type="Pfam" id="PF00912">
    <property type="entry name" value="Transgly"/>
    <property type="match status" value="1"/>
</dbReference>
<dbReference type="RefSeq" id="WP_171837191.1">
    <property type="nucleotide sequence ID" value="NZ_CP053708.1"/>
</dbReference>
<evidence type="ECO:0000259" key="15">
    <source>
        <dbReference type="Pfam" id="PF06832"/>
    </source>
</evidence>
<keyword evidence="4" id="KW-0121">Carboxypeptidase</keyword>
<evidence type="ECO:0000256" key="2">
    <source>
        <dbReference type="ARBA" id="ARBA00007090"/>
    </source>
</evidence>
<accession>A0A6M8HE66</accession>
<evidence type="ECO:0000256" key="1">
    <source>
        <dbReference type="ARBA" id="ARBA00004752"/>
    </source>
</evidence>
<evidence type="ECO:0000256" key="3">
    <source>
        <dbReference type="ARBA" id="ARBA00007739"/>
    </source>
</evidence>
<dbReference type="InterPro" id="IPR023346">
    <property type="entry name" value="Lysozyme-like_dom_sf"/>
</dbReference>
<dbReference type="SUPFAM" id="SSF53955">
    <property type="entry name" value="Lysozyme-like"/>
    <property type="match status" value="1"/>
</dbReference>
<dbReference type="KEGG" id="lck:HN018_00350"/>
<organism evidence="16 17">
    <name type="scientific">Lichenicola cladoniae</name>
    <dbReference type="NCBI Taxonomy" id="1484109"/>
    <lineage>
        <taxon>Bacteria</taxon>
        <taxon>Pseudomonadati</taxon>
        <taxon>Pseudomonadota</taxon>
        <taxon>Alphaproteobacteria</taxon>
        <taxon>Acetobacterales</taxon>
        <taxon>Acetobacteraceae</taxon>
        <taxon>Lichenicola</taxon>
    </lineage>
</organism>
<dbReference type="EMBL" id="CP053708">
    <property type="protein sequence ID" value="QKE88710.1"/>
    <property type="molecule type" value="Genomic_DNA"/>
</dbReference>
<feature type="domain" description="Glycosyl transferase family 51" evidence="14">
    <location>
        <begin position="56"/>
        <end position="218"/>
    </location>
</feature>
<dbReference type="InterPro" id="IPR050396">
    <property type="entry name" value="Glycosyltr_51/Transpeptidase"/>
</dbReference>
<keyword evidence="6" id="KW-0328">Glycosyltransferase</keyword>
<dbReference type="InterPro" id="IPR001264">
    <property type="entry name" value="Glyco_trans_51"/>
</dbReference>
<proteinExistence type="inferred from homology"/>
<feature type="region of interest" description="Disordered" evidence="12">
    <location>
        <begin position="571"/>
        <end position="608"/>
    </location>
</feature>
<evidence type="ECO:0000256" key="12">
    <source>
        <dbReference type="SAM" id="MobiDB-lite"/>
    </source>
</evidence>
<evidence type="ECO:0000256" key="10">
    <source>
        <dbReference type="ARBA" id="ARBA00044770"/>
    </source>
</evidence>
<dbReference type="GO" id="GO:0006508">
    <property type="term" value="P:proteolysis"/>
    <property type="evidence" value="ECO:0007669"/>
    <property type="project" value="UniProtKB-KW"/>
</dbReference>
<dbReference type="AlphaFoldDB" id="A0A6M8HE66"/>
<reference evidence="16 17" key="1">
    <citation type="journal article" date="2014" name="World J. Microbiol. Biotechnol.">
        <title>Biodiversity and physiological characteristics of Antarctic and Arctic lichens-associated bacteria.</title>
        <authorList>
            <person name="Lee Y.M."/>
            <person name="Kim E.H."/>
            <person name="Lee H.K."/>
            <person name="Hong S.G."/>
        </authorList>
    </citation>
    <scope>NUCLEOTIDE SEQUENCE [LARGE SCALE GENOMIC DNA]</scope>
    <source>
        <strain evidence="16 17">PAMC 26569</strain>
    </source>
</reference>
<dbReference type="PANTHER" id="PTHR32282:SF15">
    <property type="entry name" value="PENICILLIN-BINDING PROTEIN 1C"/>
    <property type="match status" value="1"/>
</dbReference>
<comment type="catalytic activity">
    <reaction evidence="11">
        <text>[GlcNAc-(1-&gt;4)-Mur2Ac(oyl-L-Ala-gamma-D-Glu-L-Lys-D-Ala-D-Ala)](n)-di-trans,octa-cis-undecaprenyl diphosphate + beta-D-GlcNAc-(1-&gt;4)-Mur2Ac(oyl-L-Ala-gamma-D-Glu-L-Lys-D-Ala-D-Ala)-di-trans,octa-cis-undecaprenyl diphosphate = [GlcNAc-(1-&gt;4)-Mur2Ac(oyl-L-Ala-gamma-D-Glu-L-Lys-D-Ala-D-Ala)](n+1)-di-trans,octa-cis-undecaprenyl diphosphate + di-trans,octa-cis-undecaprenyl diphosphate + H(+)</text>
        <dbReference type="Rhea" id="RHEA:23708"/>
        <dbReference type="Rhea" id="RHEA-COMP:9602"/>
        <dbReference type="Rhea" id="RHEA-COMP:9603"/>
        <dbReference type="ChEBI" id="CHEBI:15378"/>
        <dbReference type="ChEBI" id="CHEBI:58405"/>
        <dbReference type="ChEBI" id="CHEBI:60033"/>
        <dbReference type="ChEBI" id="CHEBI:78435"/>
        <dbReference type="EC" id="2.4.99.28"/>
    </reaction>
</comment>
<dbReference type="UniPathway" id="UPA00219"/>
<dbReference type="InterPro" id="IPR036950">
    <property type="entry name" value="PBP_transglycosylase"/>
</dbReference>
<evidence type="ECO:0000256" key="7">
    <source>
        <dbReference type="ARBA" id="ARBA00022679"/>
    </source>
</evidence>
<feature type="domain" description="Penicillin-binding protein transpeptidase" evidence="13">
    <location>
        <begin position="280"/>
        <end position="496"/>
    </location>
</feature>
<evidence type="ECO:0000256" key="8">
    <source>
        <dbReference type="ARBA" id="ARBA00022801"/>
    </source>
</evidence>
<keyword evidence="8" id="KW-0378">Hydrolase</keyword>
<dbReference type="GO" id="GO:0008658">
    <property type="term" value="F:penicillin binding"/>
    <property type="evidence" value="ECO:0007669"/>
    <property type="project" value="InterPro"/>
</dbReference>
<keyword evidence="17" id="KW-1185">Reference proteome</keyword>
<keyword evidence="9" id="KW-0511">Multifunctional enzyme</keyword>
<evidence type="ECO:0000259" key="14">
    <source>
        <dbReference type="Pfam" id="PF00912"/>
    </source>
</evidence>
<feature type="domain" description="Penicillin-binding C-terminal" evidence="15">
    <location>
        <begin position="571"/>
        <end position="651"/>
    </location>
</feature>
<evidence type="ECO:0000256" key="4">
    <source>
        <dbReference type="ARBA" id="ARBA00022645"/>
    </source>
</evidence>
<keyword evidence="7" id="KW-0808">Transferase</keyword>
<gene>
    <name evidence="16" type="ORF">HN018_00350</name>
</gene>
<keyword evidence="5" id="KW-0645">Protease</keyword>
<dbReference type="Pfam" id="PF00905">
    <property type="entry name" value="Transpeptidase"/>
    <property type="match status" value="1"/>
</dbReference>
<comment type="similarity">
    <text evidence="2">In the C-terminal section; belongs to the transpeptidase family.</text>
</comment>
<sequence length="657" mass="69700">MKWRAITSALTVCTLGVVALDRVFPPDLSRYRAASLFLLDDEDRLLDGRVSSDGAWRIPTRRADIDPGYVTLLLRTEDHRFADHPGIDPFALARAAYQLAVRWRIVSGGSTLAMQTARLLSPHPHDVAGKISDLVRALQLEARYGRAGMLDIYLTLAPEGGNVEGIRAASLLYFGHEPQHLTLQEAALLVAIPRRPGALRPDRHPDAAIAAAARVLERSGLTWGGDTDPIGRRPVSHDAQALLGHEWSLGRRGIVRTTIDGGLQRTARRIIQSMVPPPRGEFAALVTRRNRTVAIWIGGAGPAGDCPGCSVDMVTARRSPGSTLKPFAYGMAFDQGTLTPGTILRDERMGFSGYTPRNYDRLFHGGTTATVALQQSYNLPAVQVLRLVGPARFVSTLASCGIHLVLPRGTTAPGLPVILGGAAISMLDLASLYGALAEHGMVEPVRVEPGPAGIGRPVMGPRAARQIVAILRGTPPPPGVTDWRSRGIAFKTGTSYGQRDAWAAAATPDWTVVTWAGRPDGTASPGITGRETAAPLMARLLDVLTLADGRIAEAGAPVERLGDLSPALQRLGQDDRPRILAPSPGSSVEGSGDGGRMQPVGLEASGGTPPYRWIVDGSPVVVLPGGMPAWRPDGPGFAHVAVIDANGRSGAANVRVR</sequence>
<dbReference type="GO" id="GO:0004180">
    <property type="term" value="F:carboxypeptidase activity"/>
    <property type="evidence" value="ECO:0007669"/>
    <property type="project" value="UniProtKB-KW"/>
</dbReference>